<evidence type="ECO:0000313" key="10">
    <source>
        <dbReference type="Proteomes" id="UP001370100"/>
    </source>
</evidence>
<keyword evidence="5 8" id="KW-1133">Transmembrane helix</keyword>
<organism evidence="9 10">
    <name type="scientific">Actinomycetospora aeridis</name>
    <dbReference type="NCBI Taxonomy" id="3129231"/>
    <lineage>
        <taxon>Bacteria</taxon>
        <taxon>Bacillati</taxon>
        <taxon>Actinomycetota</taxon>
        <taxon>Actinomycetes</taxon>
        <taxon>Pseudonocardiales</taxon>
        <taxon>Pseudonocardiaceae</taxon>
        <taxon>Actinomycetospora</taxon>
    </lineage>
</organism>
<keyword evidence="4 7" id="KW-0812">Transmembrane</keyword>
<dbReference type="SUPFAM" id="SSF103481">
    <property type="entry name" value="Multidrug resistance efflux transporter EmrE"/>
    <property type="match status" value="1"/>
</dbReference>
<evidence type="ECO:0000256" key="1">
    <source>
        <dbReference type="ARBA" id="ARBA00004651"/>
    </source>
</evidence>
<reference evidence="9 10" key="1">
    <citation type="submission" date="2024-03" db="EMBL/GenBank/DDBJ databases">
        <title>Actinomycetospora sp. OC33-EN06, a novel actinomycete isolated from wild orchid (Aerides multiflora).</title>
        <authorList>
            <person name="Suriyachadkun C."/>
        </authorList>
    </citation>
    <scope>NUCLEOTIDE SEQUENCE [LARGE SCALE GENOMIC DNA]</scope>
    <source>
        <strain evidence="9 10">OC33-EN06</strain>
    </source>
</reference>
<evidence type="ECO:0000256" key="4">
    <source>
        <dbReference type="ARBA" id="ARBA00022692"/>
    </source>
</evidence>
<name>A0ABU8NB90_9PSEU</name>
<evidence type="ECO:0000256" key="3">
    <source>
        <dbReference type="ARBA" id="ARBA00022475"/>
    </source>
</evidence>
<feature type="transmembrane region" description="Helical" evidence="8">
    <location>
        <begin position="33"/>
        <end position="50"/>
    </location>
</feature>
<feature type="transmembrane region" description="Helical" evidence="8">
    <location>
        <begin position="62"/>
        <end position="83"/>
    </location>
</feature>
<dbReference type="RefSeq" id="WP_337717436.1">
    <property type="nucleotide sequence ID" value="NZ_JBBEGL010000007.1"/>
</dbReference>
<proteinExistence type="inferred from homology"/>
<evidence type="ECO:0000256" key="8">
    <source>
        <dbReference type="SAM" id="Phobius"/>
    </source>
</evidence>
<protein>
    <submittedName>
        <fullName evidence="9">SMR family transporter</fullName>
    </submittedName>
</protein>
<dbReference type="InterPro" id="IPR037185">
    <property type="entry name" value="EmrE-like"/>
</dbReference>
<sequence>MHRIRGLVLLAATIVCEVLGTLALPASEGFTRVPGTVGVLLGYAAAIILFSRALDHGLPLGIAYATVTGCGLVSATAVSAVLLDEPVTAPQGLGLVLILGGALLLQRRAVPS</sequence>
<evidence type="ECO:0000256" key="2">
    <source>
        <dbReference type="ARBA" id="ARBA00022448"/>
    </source>
</evidence>
<keyword evidence="3" id="KW-1003">Cell membrane</keyword>
<keyword evidence="6 8" id="KW-0472">Membrane</keyword>
<comment type="caution">
    <text evidence="9">The sequence shown here is derived from an EMBL/GenBank/DDBJ whole genome shotgun (WGS) entry which is preliminary data.</text>
</comment>
<dbReference type="Proteomes" id="UP001370100">
    <property type="component" value="Unassembled WGS sequence"/>
</dbReference>
<keyword evidence="2" id="KW-0813">Transport</keyword>
<dbReference type="InterPro" id="IPR000390">
    <property type="entry name" value="Small_drug/metabolite_transptr"/>
</dbReference>
<dbReference type="Gene3D" id="1.10.3730.20">
    <property type="match status" value="1"/>
</dbReference>
<keyword evidence="10" id="KW-1185">Reference proteome</keyword>
<comment type="similarity">
    <text evidence="7">Belongs to the drug/metabolite transporter (DMT) superfamily. Small multidrug resistance (SMR) (TC 2.A.7.1) family.</text>
</comment>
<evidence type="ECO:0000256" key="7">
    <source>
        <dbReference type="RuleBase" id="RU003942"/>
    </source>
</evidence>
<evidence type="ECO:0000256" key="6">
    <source>
        <dbReference type="ARBA" id="ARBA00023136"/>
    </source>
</evidence>
<dbReference type="Pfam" id="PF00893">
    <property type="entry name" value="Multi_Drug_Res"/>
    <property type="match status" value="1"/>
</dbReference>
<dbReference type="InterPro" id="IPR045324">
    <property type="entry name" value="Small_multidrug_res"/>
</dbReference>
<feature type="transmembrane region" description="Helical" evidence="8">
    <location>
        <begin position="89"/>
        <end position="105"/>
    </location>
</feature>
<dbReference type="PANTHER" id="PTHR30561:SF1">
    <property type="entry name" value="MULTIDRUG TRANSPORTER EMRE"/>
    <property type="match status" value="1"/>
</dbReference>
<gene>
    <name evidence="9" type="ORF">WCD41_24555</name>
</gene>
<dbReference type="EMBL" id="JBBEGL010000007">
    <property type="protein sequence ID" value="MEJ2889656.1"/>
    <property type="molecule type" value="Genomic_DNA"/>
</dbReference>
<comment type="subcellular location">
    <subcellularLocation>
        <location evidence="1 7">Cell membrane</location>
        <topology evidence="1 7">Multi-pass membrane protein</topology>
    </subcellularLocation>
</comment>
<evidence type="ECO:0000256" key="5">
    <source>
        <dbReference type="ARBA" id="ARBA00022989"/>
    </source>
</evidence>
<evidence type="ECO:0000313" key="9">
    <source>
        <dbReference type="EMBL" id="MEJ2889656.1"/>
    </source>
</evidence>
<dbReference type="PANTHER" id="PTHR30561">
    <property type="entry name" value="SMR FAMILY PROTON-DEPENDENT DRUG EFFLUX TRANSPORTER SUGE"/>
    <property type="match status" value="1"/>
</dbReference>
<accession>A0ABU8NB90</accession>